<evidence type="ECO:0000313" key="1">
    <source>
        <dbReference type="EMBL" id="ETW93895.1"/>
    </source>
</evidence>
<keyword evidence="2" id="KW-1185">Reference proteome</keyword>
<evidence type="ECO:0000313" key="2">
    <source>
        <dbReference type="Proteomes" id="UP000019141"/>
    </source>
</evidence>
<accession>W4L890</accession>
<proteinExistence type="predicted"/>
<dbReference type="HOGENOM" id="CLU_3341733_0_0_7"/>
<sequence>MSDKSVLMGRESKGLNKHWGTPQVWGAPYLGGMGWDD</sequence>
<gene>
    <name evidence="1" type="ORF">ETSY1_37255</name>
</gene>
<organism evidence="1 2">
    <name type="scientific">Entotheonella factor</name>
    <dbReference type="NCBI Taxonomy" id="1429438"/>
    <lineage>
        <taxon>Bacteria</taxon>
        <taxon>Pseudomonadati</taxon>
        <taxon>Nitrospinota/Tectimicrobiota group</taxon>
        <taxon>Candidatus Tectimicrobiota</taxon>
        <taxon>Candidatus Entotheonellia</taxon>
        <taxon>Candidatus Entotheonellales</taxon>
        <taxon>Candidatus Entotheonellaceae</taxon>
        <taxon>Candidatus Entotheonella</taxon>
    </lineage>
</organism>
<dbReference type="Proteomes" id="UP000019141">
    <property type="component" value="Unassembled WGS sequence"/>
</dbReference>
<dbReference type="EMBL" id="AZHW01001154">
    <property type="protein sequence ID" value="ETW93895.1"/>
    <property type="molecule type" value="Genomic_DNA"/>
</dbReference>
<comment type="caution">
    <text evidence="1">The sequence shown here is derived from an EMBL/GenBank/DDBJ whole genome shotgun (WGS) entry which is preliminary data.</text>
</comment>
<reference evidence="1 2" key="1">
    <citation type="journal article" date="2014" name="Nature">
        <title>An environmental bacterial taxon with a large and distinct metabolic repertoire.</title>
        <authorList>
            <person name="Wilson M.C."/>
            <person name="Mori T."/>
            <person name="Ruckert C."/>
            <person name="Uria A.R."/>
            <person name="Helf M.J."/>
            <person name="Takada K."/>
            <person name="Gernert C."/>
            <person name="Steffens U.A."/>
            <person name="Heycke N."/>
            <person name="Schmitt S."/>
            <person name="Rinke C."/>
            <person name="Helfrich E.J."/>
            <person name="Brachmann A.O."/>
            <person name="Gurgui C."/>
            <person name="Wakimoto T."/>
            <person name="Kracht M."/>
            <person name="Crusemann M."/>
            <person name="Hentschel U."/>
            <person name="Abe I."/>
            <person name="Matsunaga S."/>
            <person name="Kalinowski J."/>
            <person name="Takeyama H."/>
            <person name="Piel J."/>
        </authorList>
    </citation>
    <scope>NUCLEOTIDE SEQUENCE [LARGE SCALE GENOMIC DNA]</scope>
    <source>
        <strain evidence="2">TSY1</strain>
    </source>
</reference>
<dbReference type="AlphaFoldDB" id="W4L890"/>
<name>W4L890_ENTF1</name>
<protein>
    <submittedName>
        <fullName evidence="1">Uncharacterized protein</fullName>
    </submittedName>
</protein>